<organism evidence="1 2">
    <name type="scientific">Desulfacinum hydrothermale DSM 13146</name>
    <dbReference type="NCBI Taxonomy" id="1121390"/>
    <lineage>
        <taxon>Bacteria</taxon>
        <taxon>Pseudomonadati</taxon>
        <taxon>Thermodesulfobacteriota</taxon>
        <taxon>Syntrophobacteria</taxon>
        <taxon>Syntrophobacterales</taxon>
        <taxon>Syntrophobacteraceae</taxon>
        <taxon>Desulfacinum</taxon>
    </lineage>
</organism>
<gene>
    <name evidence="1" type="ORF">SAMN02746041_03157</name>
</gene>
<dbReference type="InterPro" id="IPR003745">
    <property type="entry name" value="DUF166"/>
</dbReference>
<protein>
    <submittedName>
        <fullName evidence="1">Uncharacterized protein</fullName>
    </submittedName>
</protein>
<dbReference type="Pfam" id="PF02593">
    <property type="entry name" value="DUF166"/>
    <property type="match status" value="1"/>
</dbReference>
<proteinExistence type="predicted"/>
<dbReference type="STRING" id="1121390.SAMN02746041_03157"/>
<accession>A0A1W1XVN0</accession>
<sequence length="112" mass="12456">MSPEHARTDEQNPQKILVFQQQGSGEAKIAGLRRYGGSRFQVRVHSIDEPLPPLLDDTDGYLPERIQADLVLDFLKHPDLSEDLAKRCADQGIPVVASGKKIKGPRIYIPPT</sequence>
<dbReference type="AlphaFoldDB" id="A0A1W1XVN0"/>
<keyword evidence="2" id="KW-1185">Reference proteome</keyword>
<dbReference type="EMBL" id="FWXF01000026">
    <property type="protein sequence ID" value="SMC28019.1"/>
    <property type="molecule type" value="Genomic_DNA"/>
</dbReference>
<evidence type="ECO:0000313" key="2">
    <source>
        <dbReference type="Proteomes" id="UP000192783"/>
    </source>
</evidence>
<evidence type="ECO:0000313" key="1">
    <source>
        <dbReference type="EMBL" id="SMC28019.1"/>
    </source>
</evidence>
<dbReference type="Proteomes" id="UP000192783">
    <property type="component" value="Unassembled WGS sequence"/>
</dbReference>
<name>A0A1W1XVN0_9BACT</name>
<reference evidence="1 2" key="1">
    <citation type="submission" date="2017-04" db="EMBL/GenBank/DDBJ databases">
        <authorList>
            <person name="Afonso C.L."/>
            <person name="Miller P.J."/>
            <person name="Scott M.A."/>
            <person name="Spackman E."/>
            <person name="Goraichik I."/>
            <person name="Dimitrov K.M."/>
            <person name="Suarez D.L."/>
            <person name="Swayne D.E."/>
        </authorList>
    </citation>
    <scope>NUCLEOTIDE SEQUENCE [LARGE SCALE GENOMIC DNA]</scope>
    <source>
        <strain evidence="1 2">DSM 13146</strain>
    </source>
</reference>